<sequence>MANESSQIYHERQRLQYCLLHSLNSLFQQKDTFTRARLNAIAEELLLKDSNRETWTPLSLVLKPHHNVLTGNYDVNVLIAALEEKGKNVVWHDRRNGASSIDIDAPGDVLMGIMLNVPVKRFLGLWRNGHWVTLRKIDGVWYNLDSDLSAPEPFKHVNEVREFLDSVIGQGGEILLVMNDNKS</sequence>
<keyword evidence="2" id="KW-1185">Reference proteome</keyword>
<protein>
    <submittedName>
        <fullName evidence="1">Uncharacterized protein</fullName>
    </submittedName>
</protein>
<organism evidence="1 2">
    <name type="scientific">Bauhinia variegata</name>
    <name type="common">Purple orchid tree</name>
    <name type="synonym">Phanera variegata</name>
    <dbReference type="NCBI Taxonomy" id="167791"/>
    <lineage>
        <taxon>Eukaryota</taxon>
        <taxon>Viridiplantae</taxon>
        <taxon>Streptophyta</taxon>
        <taxon>Embryophyta</taxon>
        <taxon>Tracheophyta</taxon>
        <taxon>Spermatophyta</taxon>
        <taxon>Magnoliopsida</taxon>
        <taxon>eudicotyledons</taxon>
        <taxon>Gunneridae</taxon>
        <taxon>Pentapetalae</taxon>
        <taxon>rosids</taxon>
        <taxon>fabids</taxon>
        <taxon>Fabales</taxon>
        <taxon>Fabaceae</taxon>
        <taxon>Cercidoideae</taxon>
        <taxon>Cercideae</taxon>
        <taxon>Bauhiniinae</taxon>
        <taxon>Bauhinia</taxon>
    </lineage>
</organism>
<evidence type="ECO:0000313" key="1">
    <source>
        <dbReference type="EMBL" id="KAI4306635.1"/>
    </source>
</evidence>
<proteinExistence type="predicted"/>
<reference evidence="1 2" key="1">
    <citation type="journal article" date="2022" name="DNA Res.">
        <title>Chromosomal-level genome assembly of the orchid tree Bauhinia variegata (Leguminosae; Cercidoideae) supports the allotetraploid origin hypothesis of Bauhinia.</title>
        <authorList>
            <person name="Zhong Y."/>
            <person name="Chen Y."/>
            <person name="Zheng D."/>
            <person name="Pang J."/>
            <person name="Liu Y."/>
            <person name="Luo S."/>
            <person name="Meng S."/>
            <person name="Qian L."/>
            <person name="Wei D."/>
            <person name="Dai S."/>
            <person name="Zhou R."/>
        </authorList>
    </citation>
    <scope>NUCLEOTIDE SEQUENCE [LARGE SCALE GENOMIC DNA]</scope>
    <source>
        <strain evidence="1">BV-YZ2020</strain>
    </source>
</reference>
<evidence type="ECO:0000313" key="2">
    <source>
        <dbReference type="Proteomes" id="UP000828941"/>
    </source>
</evidence>
<accession>A0ACB9LAQ1</accession>
<dbReference type="EMBL" id="CM039437">
    <property type="protein sequence ID" value="KAI4306635.1"/>
    <property type="molecule type" value="Genomic_DNA"/>
</dbReference>
<gene>
    <name evidence="1" type="ORF">L6164_029896</name>
</gene>
<name>A0ACB9LAQ1_BAUVA</name>
<dbReference type="Proteomes" id="UP000828941">
    <property type="component" value="Chromosome 12"/>
</dbReference>
<comment type="caution">
    <text evidence="1">The sequence shown here is derived from an EMBL/GenBank/DDBJ whole genome shotgun (WGS) entry which is preliminary data.</text>
</comment>